<dbReference type="Proteomes" id="UP000228533">
    <property type="component" value="Unassembled WGS sequence"/>
</dbReference>
<evidence type="ECO:0000313" key="1">
    <source>
        <dbReference type="EMBL" id="PIT95667.1"/>
    </source>
</evidence>
<accession>A0A2M6WS81</accession>
<evidence type="ECO:0000313" key="2">
    <source>
        <dbReference type="Proteomes" id="UP000228533"/>
    </source>
</evidence>
<protein>
    <submittedName>
        <fullName evidence="1">Uncharacterized protein</fullName>
    </submittedName>
</protein>
<sequence>MSNVNFTRQLVKGKIAETIFSQMFRESGNFTVLEFGYEKVIPEMIQQGFNESNPMIETLRTAPDFAVIDRDTRQVKLIEVKYQRSLSSEYTLKAASRMSQSWNPSYLFIATLDGFFMDEIANIIKNNGEIAKLNHPKINNELQVDYLQILKRFEQDN</sequence>
<comment type="caution">
    <text evidence="1">The sequence shown here is derived from an EMBL/GenBank/DDBJ whole genome shotgun (WGS) entry which is preliminary data.</text>
</comment>
<name>A0A2M6WS81_9BACT</name>
<dbReference type="EMBL" id="PFAM01000026">
    <property type="protein sequence ID" value="PIT95667.1"/>
    <property type="molecule type" value="Genomic_DNA"/>
</dbReference>
<proteinExistence type="predicted"/>
<dbReference type="AlphaFoldDB" id="A0A2M6WS81"/>
<organism evidence="1 2">
    <name type="scientific">Candidatus Falkowbacteria bacterium CG10_big_fil_rev_8_21_14_0_10_37_14</name>
    <dbReference type="NCBI Taxonomy" id="1974561"/>
    <lineage>
        <taxon>Bacteria</taxon>
        <taxon>Candidatus Falkowiibacteriota</taxon>
    </lineage>
</organism>
<reference evidence="2" key="1">
    <citation type="submission" date="2017-09" db="EMBL/GenBank/DDBJ databases">
        <title>Depth-based differentiation of microbial function through sediment-hosted aquifers and enrichment of novel symbionts in the deep terrestrial subsurface.</title>
        <authorList>
            <person name="Probst A.J."/>
            <person name="Ladd B."/>
            <person name="Jarett J.K."/>
            <person name="Geller-Mcgrath D.E."/>
            <person name="Sieber C.M.K."/>
            <person name="Emerson J.B."/>
            <person name="Anantharaman K."/>
            <person name="Thomas B.C."/>
            <person name="Malmstrom R."/>
            <person name="Stieglmeier M."/>
            <person name="Klingl A."/>
            <person name="Woyke T."/>
            <person name="Ryan C.M."/>
            <person name="Banfield J.F."/>
        </authorList>
    </citation>
    <scope>NUCLEOTIDE SEQUENCE [LARGE SCALE GENOMIC DNA]</scope>
</reference>
<gene>
    <name evidence="1" type="ORF">COT94_04620</name>
</gene>